<dbReference type="GO" id="GO:0016740">
    <property type="term" value="F:transferase activity"/>
    <property type="evidence" value="ECO:0007669"/>
    <property type="project" value="UniProtKB-KW"/>
</dbReference>
<dbReference type="InterPro" id="IPR051541">
    <property type="entry name" value="PTS_SugarTrans_NitroReg"/>
</dbReference>
<comment type="subcellular location">
    <subcellularLocation>
        <location evidence="1">Cytoplasm</location>
    </subcellularLocation>
</comment>
<dbReference type="GO" id="GO:0030295">
    <property type="term" value="F:protein kinase activator activity"/>
    <property type="evidence" value="ECO:0007669"/>
    <property type="project" value="TreeGrafter"/>
</dbReference>
<sequence length="154" mass="16944">MKISEIITEDFVLSSVSASDKKGVLAELVEFLKKRDVVGDGDDLLTALIEREKLGSTGIGENVALPHAKVKNLDRIVAVFARSVNGIDFESLDQKPVHFICLLLAPESSTGLHLKALAKIARLFKIESLREAILKAHDTTEIYSLIEEEDAKFI</sequence>
<dbReference type="EC" id="2.7.1.-" evidence="4"/>
<dbReference type="OrthoDB" id="95460at2"/>
<dbReference type="PANTHER" id="PTHR47738">
    <property type="entry name" value="PTS SYSTEM FRUCTOSE-LIKE EIIA COMPONENT-RELATED"/>
    <property type="match status" value="1"/>
</dbReference>
<evidence type="ECO:0000313" key="4">
    <source>
        <dbReference type="EMBL" id="CCQ91401.1"/>
    </source>
</evidence>
<name>M1Z0Y8_NITG3</name>
<dbReference type="STRING" id="1266370.NITGR_650026"/>
<comment type="caution">
    <text evidence="4">The sequence shown here is derived from an EMBL/GenBank/DDBJ whole genome shotgun (WGS) entry which is preliminary data.</text>
</comment>
<dbReference type="PANTHER" id="PTHR47738:SF1">
    <property type="entry name" value="NITROGEN REGULATORY PROTEIN"/>
    <property type="match status" value="1"/>
</dbReference>
<gene>
    <name evidence="4" type="primary">ptsN</name>
    <name evidence="4" type="ORF">NITGR_650026</name>
</gene>
<dbReference type="SUPFAM" id="SSF55804">
    <property type="entry name" value="Phoshotransferase/anion transport protein"/>
    <property type="match status" value="1"/>
</dbReference>
<dbReference type="FunCoup" id="M1Z0Y8">
    <property type="interactions" value="138"/>
</dbReference>
<evidence type="ECO:0000313" key="5">
    <source>
        <dbReference type="Proteomes" id="UP000011704"/>
    </source>
</evidence>
<protein>
    <submittedName>
        <fullName evidence="4">PTS IIA-like Nitrogen regulatory protein</fullName>
        <ecNumber evidence="4">2.7.1.-</ecNumber>
    </submittedName>
</protein>
<keyword evidence="5" id="KW-1185">Reference proteome</keyword>
<proteinExistence type="predicted"/>
<dbReference type="Gene3D" id="3.40.930.10">
    <property type="entry name" value="Mannitol-specific EII, Chain A"/>
    <property type="match status" value="1"/>
</dbReference>
<dbReference type="InterPro" id="IPR002178">
    <property type="entry name" value="PTS_EIIA_type-2_dom"/>
</dbReference>
<evidence type="ECO:0000259" key="3">
    <source>
        <dbReference type="PROSITE" id="PS51094"/>
    </source>
</evidence>
<dbReference type="Proteomes" id="UP000011704">
    <property type="component" value="Unassembled WGS sequence"/>
</dbReference>
<dbReference type="EMBL" id="CAQJ01000072">
    <property type="protein sequence ID" value="CCQ91401.1"/>
    <property type="molecule type" value="Genomic_DNA"/>
</dbReference>
<organism evidence="4 5">
    <name type="scientific">Nitrospina gracilis (strain 3/211)</name>
    <dbReference type="NCBI Taxonomy" id="1266370"/>
    <lineage>
        <taxon>Bacteria</taxon>
        <taxon>Pseudomonadati</taxon>
        <taxon>Nitrospinota/Tectimicrobiota group</taxon>
        <taxon>Nitrospinota</taxon>
        <taxon>Nitrospinia</taxon>
        <taxon>Nitrospinales</taxon>
        <taxon>Nitrospinaceae</taxon>
        <taxon>Nitrospina</taxon>
    </lineage>
</organism>
<evidence type="ECO:0000256" key="2">
    <source>
        <dbReference type="ARBA" id="ARBA00022679"/>
    </source>
</evidence>
<dbReference type="InterPro" id="IPR016152">
    <property type="entry name" value="PTrfase/Anion_transptr"/>
</dbReference>
<accession>M1Z0Y8</accession>
<dbReference type="AlphaFoldDB" id="M1Z0Y8"/>
<dbReference type="CDD" id="cd00211">
    <property type="entry name" value="PTS_IIA_fru"/>
    <property type="match status" value="1"/>
</dbReference>
<dbReference type="InParanoid" id="M1Z0Y8"/>
<dbReference type="GO" id="GO:0005737">
    <property type="term" value="C:cytoplasm"/>
    <property type="evidence" value="ECO:0007669"/>
    <property type="project" value="UniProtKB-SubCell"/>
</dbReference>
<dbReference type="Pfam" id="PF00359">
    <property type="entry name" value="PTS_EIIA_2"/>
    <property type="match status" value="1"/>
</dbReference>
<dbReference type="PROSITE" id="PS00372">
    <property type="entry name" value="PTS_EIIA_TYPE_2_HIS"/>
    <property type="match status" value="1"/>
</dbReference>
<feature type="domain" description="PTS EIIA type-2" evidence="3">
    <location>
        <begin position="5"/>
        <end position="149"/>
    </location>
</feature>
<dbReference type="FunFam" id="3.40.930.10:FF:000009">
    <property type="entry name" value="PTS system, fructose specific IIABC component"/>
    <property type="match status" value="1"/>
</dbReference>
<keyword evidence="2 4" id="KW-0808">Transferase</keyword>
<reference evidence="4 5" key="1">
    <citation type="journal article" date="2013" name="Front. Microbiol.">
        <title>The genome of Nitrospina gracilis illuminates the metabolism and evolution of the major marine nitrite oxidizer.</title>
        <authorList>
            <person name="Luecker S."/>
            <person name="Nowka B."/>
            <person name="Rattei T."/>
            <person name="Spieck E."/>
            <person name="and Daims H."/>
        </authorList>
    </citation>
    <scope>NUCLEOTIDE SEQUENCE [LARGE SCALE GENOMIC DNA]</scope>
    <source>
        <strain evidence="4 5">3/211</strain>
    </source>
</reference>
<dbReference type="RefSeq" id="WP_005010050.1">
    <property type="nucleotide sequence ID" value="NZ_HG422173.1"/>
</dbReference>
<evidence type="ECO:0000256" key="1">
    <source>
        <dbReference type="ARBA" id="ARBA00004496"/>
    </source>
</evidence>
<dbReference type="PROSITE" id="PS51094">
    <property type="entry name" value="PTS_EIIA_TYPE_2"/>
    <property type="match status" value="1"/>
</dbReference>
<dbReference type="HOGENOM" id="CLU_072531_5_0_0"/>